<dbReference type="Proteomes" id="UP000030640">
    <property type="component" value="Unassembled WGS sequence"/>
</dbReference>
<dbReference type="EMBL" id="KI965501">
    <property type="protein sequence ID" value="EUD64446.1"/>
    <property type="molecule type" value="Genomic_DNA"/>
</dbReference>
<evidence type="ECO:0000313" key="3">
    <source>
        <dbReference type="Proteomes" id="UP000030640"/>
    </source>
</evidence>
<name>W7AGL4_9APIC</name>
<dbReference type="VEuPathDB" id="PlasmoDB:C922_05160"/>
<accession>W7AGL4</accession>
<evidence type="ECO:0000256" key="1">
    <source>
        <dbReference type="SAM" id="MobiDB-lite"/>
    </source>
</evidence>
<sequence length="64" mass="7148">MKQIPKGRIHIRNEDRQNPLKRQNAESTNHTSEGGTNSKNTLKNKEVTKRLRGTHGKTIGGDIG</sequence>
<dbReference type="AlphaFoldDB" id="W7AGL4"/>
<dbReference type="GeneID" id="20040434"/>
<keyword evidence="3" id="KW-1185">Reference proteome</keyword>
<feature type="non-terminal residue" evidence="2">
    <location>
        <position position="64"/>
    </location>
</feature>
<protein>
    <submittedName>
        <fullName evidence="2">Uncharacterized protein</fullName>
    </submittedName>
</protein>
<proteinExistence type="predicted"/>
<evidence type="ECO:0000313" key="2">
    <source>
        <dbReference type="EMBL" id="EUD64446.1"/>
    </source>
</evidence>
<feature type="compositionally biased region" description="Polar residues" evidence="1">
    <location>
        <begin position="25"/>
        <end position="41"/>
    </location>
</feature>
<gene>
    <name evidence="2" type="ORF">C922_05160</name>
</gene>
<feature type="region of interest" description="Disordered" evidence="1">
    <location>
        <begin position="1"/>
        <end position="64"/>
    </location>
</feature>
<feature type="compositionally biased region" description="Basic residues" evidence="1">
    <location>
        <begin position="1"/>
        <end position="10"/>
    </location>
</feature>
<dbReference type="RefSeq" id="XP_008818954.1">
    <property type="nucleotide sequence ID" value="XM_008820732.1"/>
</dbReference>
<organism evidence="2 3">
    <name type="scientific">Plasmodium inui San Antonio 1</name>
    <dbReference type="NCBI Taxonomy" id="1237626"/>
    <lineage>
        <taxon>Eukaryota</taxon>
        <taxon>Sar</taxon>
        <taxon>Alveolata</taxon>
        <taxon>Apicomplexa</taxon>
        <taxon>Aconoidasida</taxon>
        <taxon>Haemosporida</taxon>
        <taxon>Plasmodiidae</taxon>
        <taxon>Plasmodium</taxon>
        <taxon>Plasmodium (Plasmodium)</taxon>
    </lineage>
</organism>
<reference evidence="2 3" key="1">
    <citation type="submission" date="2013-02" db="EMBL/GenBank/DDBJ databases">
        <title>The Genome Sequence of Plasmodium inui San Antonio 1.</title>
        <authorList>
            <consortium name="The Broad Institute Genome Sequencing Platform"/>
            <consortium name="The Broad Institute Genome Sequencing Center for Infectious Disease"/>
            <person name="Neafsey D."/>
            <person name="Cheeseman I."/>
            <person name="Volkman S."/>
            <person name="Adams J."/>
            <person name="Walker B."/>
            <person name="Young S.K."/>
            <person name="Zeng Q."/>
            <person name="Gargeya S."/>
            <person name="Fitzgerald M."/>
            <person name="Haas B."/>
            <person name="Abouelleil A."/>
            <person name="Alvarado L."/>
            <person name="Arachchi H.M."/>
            <person name="Berlin A.M."/>
            <person name="Chapman S.B."/>
            <person name="Dewar J."/>
            <person name="Goldberg J."/>
            <person name="Griggs A."/>
            <person name="Gujja S."/>
            <person name="Hansen M."/>
            <person name="Howarth C."/>
            <person name="Imamovic A."/>
            <person name="Larimer J."/>
            <person name="McCowan C."/>
            <person name="Murphy C."/>
            <person name="Neiman D."/>
            <person name="Pearson M."/>
            <person name="Priest M."/>
            <person name="Roberts A."/>
            <person name="Saif S."/>
            <person name="Shea T."/>
            <person name="Sisk P."/>
            <person name="Sykes S."/>
            <person name="Wortman J."/>
            <person name="Nusbaum C."/>
            <person name="Birren B."/>
        </authorList>
    </citation>
    <scope>NUCLEOTIDE SEQUENCE [LARGE SCALE GENOMIC DNA]</scope>
    <source>
        <strain evidence="2 3">San Antonio 1</strain>
    </source>
</reference>